<protein>
    <submittedName>
        <fullName evidence="9">Agamous-like MADS-box protein AGL70</fullName>
    </submittedName>
</protein>
<evidence type="ECO:0000313" key="9">
    <source>
        <dbReference type="RefSeq" id="XP_040935321.1"/>
    </source>
</evidence>
<keyword evidence="4" id="KW-0804">Transcription</keyword>
<dbReference type="SMART" id="SM00432">
    <property type="entry name" value="MADS"/>
    <property type="match status" value="1"/>
</dbReference>
<evidence type="ECO:0000259" key="7">
    <source>
        <dbReference type="PROSITE" id="PS50066"/>
    </source>
</evidence>
<dbReference type="Proteomes" id="UP000818029">
    <property type="component" value="Chromosome A10"/>
</dbReference>
<evidence type="ECO:0000313" key="8">
    <source>
        <dbReference type="Proteomes" id="UP000818029"/>
    </source>
</evidence>
<accession>A0ABM2YXV6</accession>
<comment type="subcellular location">
    <subcellularLocation>
        <location evidence="1">Nucleus</location>
    </subcellularLocation>
</comment>
<evidence type="ECO:0000256" key="5">
    <source>
        <dbReference type="ARBA" id="ARBA00023242"/>
    </source>
</evidence>
<dbReference type="InterPro" id="IPR002100">
    <property type="entry name" value="TF_MADSbox"/>
</dbReference>
<evidence type="ECO:0000256" key="2">
    <source>
        <dbReference type="ARBA" id="ARBA00023015"/>
    </source>
</evidence>
<keyword evidence="8" id="KW-1185">Reference proteome</keyword>
<sequence>MEDVAMPITTEAKRARSSRGRQRIEIKKLEVESKRQVTFSKRRQGLFKKAKELSTLCGANVGVLTISKSGRVYTTDDVDIVLNRRLAESSSSHDNDSVRRQNEIVERRTNAGFGLDELIENLAVEKLVEYVAVLKELREKAAFRLEELSIQDSSSLWPFVADREVNKDGFVNNFMAERENSLFFIFLRLRFRRWLGQGFRRVSAVEPPRVAAGGPKSDLFGPFLKPSVPRGVRGVGGAGEAVRRWSEERRQ</sequence>
<evidence type="ECO:0000256" key="6">
    <source>
        <dbReference type="SAM" id="MobiDB-lite"/>
    </source>
</evidence>
<keyword evidence="2" id="KW-0805">Transcription regulation</keyword>
<dbReference type="RefSeq" id="XP_040935321.1">
    <property type="nucleotide sequence ID" value="XM_041079387.1"/>
</dbReference>
<dbReference type="PRINTS" id="PR00404">
    <property type="entry name" value="MADSDOMAIN"/>
</dbReference>
<dbReference type="PANTHER" id="PTHR11945">
    <property type="entry name" value="MADS BOX PROTEIN"/>
    <property type="match status" value="1"/>
</dbReference>
<evidence type="ECO:0000256" key="3">
    <source>
        <dbReference type="ARBA" id="ARBA00023125"/>
    </source>
</evidence>
<evidence type="ECO:0000256" key="1">
    <source>
        <dbReference type="ARBA" id="ARBA00004123"/>
    </source>
</evidence>
<keyword evidence="5" id="KW-0539">Nucleus</keyword>
<reference evidence="9" key="2">
    <citation type="submission" date="2025-08" db="UniProtKB">
        <authorList>
            <consortium name="RefSeq"/>
        </authorList>
    </citation>
    <scope>IDENTIFICATION</scope>
</reference>
<reference evidence="8" key="1">
    <citation type="journal article" date="2020" name="Nat. Genet.">
        <title>Genomic diversifications of five Gossypium allopolyploid species and their impact on cotton improvement.</title>
        <authorList>
            <person name="Chen Z.J."/>
            <person name="Sreedasyam A."/>
            <person name="Ando A."/>
            <person name="Song Q."/>
            <person name="De Santiago L.M."/>
            <person name="Hulse-Kemp A.M."/>
            <person name="Ding M."/>
            <person name="Ye W."/>
            <person name="Kirkbride R.C."/>
            <person name="Jenkins J."/>
            <person name="Plott C."/>
            <person name="Lovell J."/>
            <person name="Lin Y.M."/>
            <person name="Vaughn R."/>
            <person name="Liu B."/>
            <person name="Simpson S."/>
            <person name="Scheffler B.E."/>
            <person name="Wen L."/>
            <person name="Saski C.A."/>
            <person name="Grover C.E."/>
            <person name="Hu G."/>
            <person name="Conover J.L."/>
            <person name="Carlson J.W."/>
            <person name="Shu S."/>
            <person name="Boston L.B."/>
            <person name="Williams M."/>
            <person name="Peterson D.G."/>
            <person name="McGee K."/>
            <person name="Jones D.C."/>
            <person name="Wendel J.F."/>
            <person name="Stelly D.M."/>
            <person name="Grimwood J."/>
            <person name="Schmutz J."/>
        </authorList>
    </citation>
    <scope>NUCLEOTIDE SEQUENCE [LARGE SCALE GENOMIC DNA]</scope>
    <source>
        <strain evidence="8">cv. TM-1</strain>
    </source>
</reference>
<feature type="domain" description="MADS-box" evidence="7">
    <location>
        <begin position="19"/>
        <end position="79"/>
    </location>
</feature>
<dbReference type="PANTHER" id="PTHR11945:SF828">
    <property type="entry name" value="AGAMOUS-LIKE MADS-BOX PROTEIN AGL62"/>
    <property type="match status" value="1"/>
</dbReference>
<proteinExistence type="predicted"/>
<dbReference type="Pfam" id="PF00319">
    <property type="entry name" value="SRF-TF"/>
    <property type="match status" value="1"/>
</dbReference>
<feature type="compositionally biased region" description="Basic and acidic residues" evidence="6">
    <location>
        <begin position="241"/>
        <end position="251"/>
    </location>
</feature>
<gene>
    <name evidence="9" type="primary">LOC121208524</name>
</gene>
<dbReference type="InterPro" id="IPR036879">
    <property type="entry name" value="TF_MADSbox_sf"/>
</dbReference>
<dbReference type="PROSITE" id="PS50066">
    <property type="entry name" value="MADS_BOX_2"/>
    <property type="match status" value="1"/>
</dbReference>
<dbReference type="GeneID" id="121208524"/>
<keyword evidence="3" id="KW-0238">DNA-binding</keyword>
<feature type="region of interest" description="Disordered" evidence="6">
    <location>
        <begin position="1"/>
        <end position="20"/>
    </location>
</feature>
<name>A0ABM2YXV6_GOSHI</name>
<dbReference type="SUPFAM" id="SSF55455">
    <property type="entry name" value="SRF-like"/>
    <property type="match status" value="1"/>
</dbReference>
<evidence type="ECO:0000256" key="4">
    <source>
        <dbReference type="ARBA" id="ARBA00023163"/>
    </source>
</evidence>
<feature type="region of interest" description="Disordered" evidence="6">
    <location>
        <begin position="229"/>
        <end position="251"/>
    </location>
</feature>
<dbReference type="Gene3D" id="3.40.1810.10">
    <property type="entry name" value="Transcription factor, MADS-box"/>
    <property type="match status" value="1"/>
</dbReference>
<organism evidence="8 9">
    <name type="scientific">Gossypium hirsutum</name>
    <name type="common">Upland cotton</name>
    <name type="synonym">Gossypium mexicanum</name>
    <dbReference type="NCBI Taxonomy" id="3635"/>
    <lineage>
        <taxon>Eukaryota</taxon>
        <taxon>Viridiplantae</taxon>
        <taxon>Streptophyta</taxon>
        <taxon>Embryophyta</taxon>
        <taxon>Tracheophyta</taxon>
        <taxon>Spermatophyta</taxon>
        <taxon>Magnoliopsida</taxon>
        <taxon>eudicotyledons</taxon>
        <taxon>Gunneridae</taxon>
        <taxon>Pentapetalae</taxon>
        <taxon>rosids</taxon>
        <taxon>malvids</taxon>
        <taxon>Malvales</taxon>
        <taxon>Malvaceae</taxon>
        <taxon>Malvoideae</taxon>
        <taxon>Gossypium</taxon>
    </lineage>
</organism>